<feature type="transmembrane region" description="Helical" evidence="1">
    <location>
        <begin position="160"/>
        <end position="179"/>
    </location>
</feature>
<dbReference type="InterPro" id="IPR011646">
    <property type="entry name" value="KAP_P-loop"/>
</dbReference>
<accession>A0A414H6B2</accession>
<dbReference type="EMBL" id="QSJP01000054">
    <property type="protein sequence ID" value="RHD78739.1"/>
    <property type="molecule type" value="Genomic_DNA"/>
</dbReference>
<dbReference type="Proteomes" id="UP000284785">
    <property type="component" value="Unassembled WGS sequence"/>
</dbReference>
<feature type="transmembrane region" description="Helical" evidence="1">
    <location>
        <begin position="185"/>
        <end position="207"/>
    </location>
</feature>
<dbReference type="Pfam" id="PF07693">
    <property type="entry name" value="KAP_NTPase"/>
    <property type="match status" value="1"/>
</dbReference>
<keyword evidence="1" id="KW-0472">Membrane</keyword>
<feature type="non-terminal residue" evidence="3">
    <location>
        <position position="767"/>
    </location>
</feature>
<organism evidence="3 4">
    <name type="scientific">Bacteroides thetaiotaomicron</name>
    <dbReference type="NCBI Taxonomy" id="818"/>
    <lineage>
        <taxon>Bacteria</taxon>
        <taxon>Pseudomonadati</taxon>
        <taxon>Bacteroidota</taxon>
        <taxon>Bacteroidia</taxon>
        <taxon>Bacteroidales</taxon>
        <taxon>Bacteroidaceae</taxon>
        <taxon>Bacteroides</taxon>
    </lineage>
</organism>
<feature type="domain" description="KAP NTPase" evidence="2">
    <location>
        <begin position="52"/>
        <end position="399"/>
    </location>
</feature>
<name>A0A414H6B2_BACT4</name>
<evidence type="ECO:0000313" key="4">
    <source>
        <dbReference type="Proteomes" id="UP000284785"/>
    </source>
</evidence>
<evidence type="ECO:0000313" key="3">
    <source>
        <dbReference type="EMBL" id="RHD78739.1"/>
    </source>
</evidence>
<dbReference type="InterPro" id="IPR027417">
    <property type="entry name" value="P-loop_NTPase"/>
</dbReference>
<sequence length="767" mass="88143">METKLQSKQQYPRFIQNKPCGIDKFDGGSQERLAKTIARHFCQNDSLDEECTLPRIIGIEGIWGSGKSNVVKMLERELSDDYYFFEYDAWGHQEDLQRRSILELLTSKLIDDGILSGNATIKVKGGGTKTVSWSEKLKYLLARKTETVTEKYPLISNGMVAAFLVAVLTPIFTFIAYAVKPTPTTWWFSLLSIIIAALPVLIALCVWKWAYSKDHKYGWSYMLAIYQDKVEKDVCYETLSEDEPTVYEFKTWMQDISDFIKEKGQRKLVLVFDNMDRLPAEKVKELWSSIHTFFADSGFENVWAVIPFDETHLACAFGDETDEQTKQLTKYFINKTFPIVYRVAPPVITDYRSIFNKLFVEAFGETENEAKETINRIFRLVNPNANVREIISYINEMVALKQEWCNEILMINIALFCLKKTDILANPVEQILSGDYLNGIQTIINNDLQTQREIAALVYGVDVEDARQIPLKKYIEGCINGEEDHDINQYAETNKQFDTVLEEVIQCMDNALIDKIIHCLHKLTRKSDVILRVWQRIAQLKLKESIEKQVFPVEYQELLLHLDTESQNHVIAQLYKKIVRFNDFNGGDYFKTLDAIDRFIAQNKLACDFTSLIEAKTVKPNTFIDYIQAANATDAAYRDNATTKAYKYYQVATNSEALDNYLANLLPDNFDHADIVKTLKDNSTYTFPTLLQAITNCIDEQNVNKDNIGAIFTTYRLLASDEERPLPVTLDSTYINQLHSELETDGRNIKESGYCTSLIMVDLFISN</sequence>
<dbReference type="RefSeq" id="WP_118214580.1">
    <property type="nucleotide sequence ID" value="NZ_QSJP01000054.1"/>
</dbReference>
<protein>
    <submittedName>
        <fullName evidence="3">NTPase</fullName>
    </submittedName>
</protein>
<keyword evidence="1" id="KW-1133">Transmembrane helix</keyword>
<dbReference type="AlphaFoldDB" id="A0A414H6B2"/>
<evidence type="ECO:0000259" key="2">
    <source>
        <dbReference type="Pfam" id="PF07693"/>
    </source>
</evidence>
<gene>
    <name evidence="3" type="ORF">DW780_28460</name>
</gene>
<comment type="caution">
    <text evidence="3">The sequence shown here is derived from an EMBL/GenBank/DDBJ whole genome shotgun (WGS) entry which is preliminary data.</text>
</comment>
<proteinExistence type="predicted"/>
<keyword evidence="1" id="KW-0812">Transmembrane</keyword>
<reference evidence="3 4" key="1">
    <citation type="submission" date="2018-08" db="EMBL/GenBank/DDBJ databases">
        <title>A genome reference for cultivated species of the human gut microbiota.</title>
        <authorList>
            <person name="Zou Y."/>
            <person name="Xue W."/>
            <person name="Luo G."/>
        </authorList>
    </citation>
    <scope>NUCLEOTIDE SEQUENCE [LARGE SCALE GENOMIC DNA]</scope>
    <source>
        <strain evidence="3 4">AM30-26</strain>
    </source>
</reference>
<dbReference type="SUPFAM" id="SSF52540">
    <property type="entry name" value="P-loop containing nucleoside triphosphate hydrolases"/>
    <property type="match status" value="1"/>
</dbReference>
<evidence type="ECO:0000256" key="1">
    <source>
        <dbReference type="SAM" id="Phobius"/>
    </source>
</evidence>